<gene>
    <name evidence="1" type="primary">35.1</name>
    <name evidence="1" type="ORF">SPO1_4</name>
</gene>
<proteinExistence type="predicted"/>
<accession>B6V2H6</accession>
<dbReference type="GeneID" id="7008993"/>
<protein>
    <submittedName>
        <fullName evidence="1">Gp35.1</fullName>
    </submittedName>
</protein>
<dbReference type="Proteomes" id="UP000001590">
    <property type="component" value="Segment"/>
</dbReference>
<dbReference type="RefSeq" id="YP_002300280.1">
    <property type="nucleotide sequence ID" value="NC_011421.1"/>
</dbReference>
<name>B6V2H6_BPSP1</name>
<organismHost>
    <name type="scientific">Bacillus subtilis</name>
    <dbReference type="NCBI Taxonomy" id="1423"/>
</organismHost>
<keyword evidence="2" id="KW-1185">Reference proteome</keyword>
<evidence type="ECO:0000313" key="1">
    <source>
        <dbReference type="EMBL" id="ACI90909.1"/>
    </source>
</evidence>
<evidence type="ECO:0000313" key="2">
    <source>
        <dbReference type="Proteomes" id="UP000001590"/>
    </source>
</evidence>
<reference evidence="1 2" key="1">
    <citation type="journal article" date="2009" name="J. Mol. Biol.">
        <title>The genome of Bacillus subtilis bacteriophage SPO1.</title>
        <authorList>
            <person name="Stewart C.R."/>
            <person name="Casjens S.R."/>
            <person name="Cresawn S.G."/>
            <person name="Houtz J.M."/>
            <person name="Smith A.L."/>
            <person name="Ford M.E."/>
            <person name="Peebles C.L."/>
            <person name="Hatfull G.F."/>
            <person name="Hendrix R.W."/>
            <person name="Huang W.M."/>
            <person name="Pedulla M.L."/>
        </authorList>
    </citation>
    <scope>NUCLEOTIDE SEQUENCE [LARGE SCALE GENOMIC DNA]</scope>
</reference>
<sequence length="64" mass="7222">MQMYKLTAGTTGYHTLLTRTQAEHMLSLWGDKYSIDDCTPSNPIYSPSRYTKLELVYMAANATA</sequence>
<dbReference type="KEGG" id="vg:7008993"/>
<organism evidence="1 2">
    <name type="scientific">Bacillus phage SP01</name>
    <name type="common">Bacteriophage SP01</name>
    <dbReference type="NCBI Taxonomy" id="2884427"/>
    <lineage>
        <taxon>Viruses</taxon>
        <taxon>Duplodnaviria</taxon>
        <taxon>Heunggongvirae</taxon>
        <taxon>Uroviricota</taxon>
        <taxon>Caudoviricetes</taxon>
        <taxon>Herelleviridae</taxon>
        <taxon>Spounavirinae</taxon>
        <taxon>Okubovirus</taxon>
        <taxon>Okubovirus SPO1</taxon>
    </lineage>
</organism>
<dbReference type="EMBL" id="FJ230960">
    <property type="protein sequence ID" value="ACI90909.1"/>
    <property type="molecule type" value="Genomic_DNA"/>
</dbReference>